<dbReference type="KEGG" id="ovi:T265_05150"/>
<gene>
    <name evidence="2" type="ORF">T265_05150</name>
</gene>
<dbReference type="RefSeq" id="XP_009168338.1">
    <property type="nucleotide sequence ID" value="XM_009170074.1"/>
</dbReference>
<name>A0A074ZLI6_OPIVI</name>
<keyword evidence="3" id="KW-1185">Reference proteome</keyword>
<evidence type="ECO:0000256" key="1">
    <source>
        <dbReference type="SAM" id="SignalP"/>
    </source>
</evidence>
<feature type="chain" id="PRO_5001705296" evidence="1">
    <location>
        <begin position="20"/>
        <end position="236"/>
    </location>
</feature>
<dbReference type="AlphaFoldDB" id="A0A074ZLI6"/>
<proteinExistence type="predicted"/>
<dbReference type="EMBL" id="KL596711">
    <property type="protein sequence ID" value="KER27951.1"/>
    <property type="molecule type" value="Genomic_DNA"/>
</dbReference>
<evidence type="ECO:0000313" key="2">
    <source>
        <dbReference type="EMBL" id="KER27951.1"/>
    </source>
</evidence>
<sequence>MTFKSRFLLAPPLVPLVTARLTFLSCVLDGGSPDTGEVTPFESRPGPGGRGEVSAVAGLVWGELTDPADDGWPEGEGLRIADDVAFGLPLSLDMLTVNGLVTRRSKLASTGTGAGQQQIPQAGESADITLKQDWMAYPSGIARDQDEGFGSEFKQKFFHAVRQLTVDARRRNTLLIRSLKTLRQSATGFALLGAHQLSRYVETDNAKFPVAFKGLKYAVEQDWENKLGYRSKYYSR</sequence>
<dbReference type="GeneID" id="20319332"/>
<accession>A0A074ZLI6</accession>
<dbReference type="Proteomes" id="UP000054324">
    <property type="component" value="Unassembled WGS sequence"/>
</dbReference>
<reference evidence="2 3" key="1">
    <citation type="submission" date="2013-11" db="EMBL/GenBank/DDBJ databases">
        <title>Opisthorchis viverrini - life in the bile duct.</title>
        <authorList>
            <person name="Young N.D."/>
            <person name="Nagarajan N."/>
            <person name="Lin S.J."/>
            <person name="Korhonen P.K."/>
            <person name="Jex A.R."/>
            <person name="Hall R.S."/>
            <person name="Safavi-Hemami H."/>
            <person name="Kaewkong W."/>
            <person name="Bertrand D."/>
            <person name="Gao S."/>
            <person name="Seet Q."/>
            <person name="Wongkham S."/>
            <person name="Teh B.T."/>
            <person name="Wongkham C."/>
            <person name="Intapan P.M."/>
            <person name="Maleewong W."/>
            <person name="Yang X."/>
            <person name="Hu M."/>
            <person name="Wang Z."/>
            <person name="Hofmann A."/>
            <person name="Sternberg P.W."/>
            <person name="Tan P."/>
            <person name="Wang J."/>
            <person name="Gasser R.B."/>
        </authorList>
    </citation>
    <scope>NUCLEOTIDE SEQUENCE [LARGE SCALE GENOMIC DNA]</scope>
</reference>
<keyword evidence="1" id="KW-0732">Signal</keyword>
<dbReference type="CTD" id="20319332"/>
<evidence type="ECO:0000313" key="3">
    <source>
        <dbReference type="Proteomes" id="UP000054324"/>
    </source>
</evidence>
<protein>
    <submittedName>
        <fullName evidence="2">Uncharacterized protein</fullName>
    </submittedName>
</protein>
<organism evidence="2 3">
    <name type="scientific">Opisthorchis viverrini</name>
    <name type="common">Southeast Asian liver fluke</name>
    <dbReference type="NCBI Taxonomy" id="6198"/>
    <lineage>
        <taxon>Eukaryota</taxon>
        <taxon>Metazoa</taxon>
        <taxon>Spiralia</taxon>
        <taxon>Lophotrochozoa</taxon>
        <taxon>Platyhelminthes</taxon>
        <taxon>Trematoda</taxon>
        <taxon>Digenea</taxon>
        <taxon>Opisthorchiida</taxon>
        <taxon>Opisthorchiata</taxon>
        <taxon>Opisthorchiidae</taxon>
        <taxon>Opisthorchis</taxon>
    </lineage>
</organism>
<feature type="signal peptide" evidence="1">
    <location>
        <begin position="1"/>
        <end position="19"/>
    </location>
</feature>